<evidence type="ECO:0000256" key="1">
    <source>
        <dbReference type="ARBA" id="ARBA00006043"/>
    </source>
</evidence>
<feature type="domain" description="Ubiquitin fusion degradation protein UFD1 N-terminal subdomain 1" evidence="5">
    <location>
        <begin position="25"/>
        <end position="123"/>
    </location>
</feature>
<dbReference type="Proteomes" id="UP000669133">
    <property type="component" value="Unassembled WGS sequence"/>
</dbReference>
<evidence type="ECO:0000256" key="2">
    <source>
        <dbReference type="ARBA" id="ARBA00022786"/>
    </source>
</evidence>
<evidence type="ECO:0000256" key="4">
    <source>
        <dbReference type="SAM" id="MobiDB-lite"/>
    </source>
</evidence>
<dbReference type="Pfam" id="PF03152">
    <property type="entry name" value="UFD1_N1"/>
    <property type="match status" value="1"/>
</dbReference>
<dbReference type="FunFam" id="2.40.40.50:FF:000001">
    <property type="entry name" value="Ubiquitin fusion degradation protein 1 homolog"/>
    <property type="match status" value="1"/>
</dbReference>
<dbReference type="GO" id="GO:0032182">
    <property type="term" value="F:ubiquitin-like protein binding"/>
    <property type="evidence" value="ECO:0007669"/>
    <property type="project" value="UniProtKB-ARBA"/>
</dbReference>
<reference evidence="7 8" key="1">
    <citation type="submission" date="2020-12" db="EMBL/GenBank/DDBJ databases">
        <title>Effect of drift, selection, and recombination on the evolution of hybrid genomes in Candida yeast pathogens.</title>
        <authorList>
            <person name="Mixao V."/>
            <person name="Ksiezopolska E."/>
            <person name="Saus E."/>
            <person name="Boekhout T."/>
            <person name="Gacser A."/>
            <person name="Gabaldon T."/>
        </authorList>
    </citation>
    <scope>NUCLEOTIDE SEQUENCE [LARGE SCALE GENOMIC DNA]</scope>
    <source>
        <strain evidence="7 8">BP57</strain>
    </source>
</reference>
<evidence type="ECO:0000313" key="7">
    <source>
        <dbReference type="EMBL" id="KAG5417100.1"/>
    </source>
</evidence>
<evidence type="ECO:0000313" key="8">
    <source>
        <dbReference type="Proteomes" id="UP000669133"/>
    </source>
</evidence>
<evidence type="ECO:0000259" key="5">
    <source>
        <dbReference type="Pfam" id="PF03152"/>
    </source>
</evidence>
<dbReference type="OrthoDB" id="422728at2759"/>
<dbReference type="InterPro" id="IPR004854">
    <property type="entry name" value="Ufd1-like"/>
</dbReference>
<keyword evidence="8" id="KW-1185">Reference proteome</keyword>
<feature type="compositionally biased region" description="Basic and acidic residues" evidence="4">
    <location>
        <begin position="356"/>
        <end position="368"/>
    </location>
</feature>
<dbReference type="Gene3D" id="2.40.40.50">
    <property type="entry name" value="Ubiquitin fusion degradation protein UFD1, N-terminal domain"/>
    <property type="match status" value="1"/>
</dbReference>
<comment type="caution">
    <text evidence="7">The sequence shown here is derived from an EMBL/GenBank/DDBJ whole genome shotgun (WGS) entry which is preliminary data.</text>
</comment>
<dbReference type="InterPro" id="IPR042299">
    <property type="entry name" value="Ufd1-like_Nn"/>
</dbReference>
<feature type="domain" description="Ubiquitin fusion degradation protein UFD1 N-terminal subdomain 2" evidence="6">
    <location>
        <begin position="126"/>
        <end position="203"/>
    </location>
</feature>
<sequence>MFSSFGSSVFGGGMSGFGMPASNTFEEYFRCYPIAMMPDLIRKDDANYGGKIFLPPSALNKLTMLHIRYPMLFELRNEQKDVSTHSGVLEFTSEEGRCYIPQWMMNTLKLQPGGLLKVKNCDLELGRFVKIEPQSVDFLDISDPKAVLENVLRKFSTLTVNDIIEVNYNDSIYGIKVLEVKPESDNHGICVVETDLETDFAPPVGYVEPEYKPKSVTPSSSKPIDPASVNRSAGAASMAKSINYTQIVGNAISNGGSVPKFGGSGQKLSGKKVEDAQSSNGKYTMDDLDPNAPAVPLTLPENQLFFGFPVVLPTQEEIAEGLQDEQKSRDAFAGSGQSLRQSKKRKDKNTNHPSLKNHERSPDVIEID</sequence>
<feature type="region of interest" description="Disordered" evidence="4">
    <location>
        <begin position="255"/>
        <end position="285"/>
    </location>
</feature>
<dbReference type="GO" id="GO:0031593">
    <property type="term" value="F:polyubiquitin modification-dependent protein binding"/>
    <property type="evidence" value="ECO:0007669"/>
    <property type="project" value="TreeGrafter"/>
</dbReference>
<feature type="region of interest" description="Disordered" evidence="4">
    <location>
        <begin position="320"/>
        <end position="368"/>
    </location>
</feature>
<dbReference type="AlphaFoldDB" id="A0A8H7Z8E0"/>
<dbReference type="PANTHER" id="PTHR12555">
    <property type="entry name" value="UBIQUITIN FUSION DEGRADATON PROTEIN 1"/>
    <property type="match status" value="1"/>
</dbReference>
<dbReference type="InterPro" id="IPR055418">
    <property type="entry name" value="UFD1_N2"/>
</dbReference>
<dbReference type="GeneID" id="93653362"/>
<proteinExistence type="inferred from homology"/>
<dbReference type="RefSeq" id="XP_067546216.1">
    <property type="nucleotide sequence ID" value="XM_067693835.1"/>
</dbReference>
<dbReference type="GO" id="GO:0036503">
    <property type="term" value="P:ERAD pathway"/>
    <property type="evidence" value="ECO:0007669"/>
    <property type="project" value="TreeGrafter"/>
</dbReference>
<accession>A0A8H7Z8E0</accession>
<name>A0A8H7Z8E0_9ASCO</name>
<dbReference type="EMBL" id="JAEOAQ010000007">
    <property type="protein sequence ID" value="KAG5417100.1"/>
    <property type="molecule type" value="Genomic_DNA"/>
</dbReference>
<organism evidence="7 8">
    <name type="scientific">Candida metapsilosis</name>
    <dbReference type="NCBI Taxonomy" id="273372"/>
    <lineage>
        <taxon>Eukaryota</taxon>
        <taxon>Fungi</taxon>
        <taxon>Dikarya</taxon>
        <taxon>Ascomycota</taxon>
        <taxon>Saccharomycotina</taxon>
        <taxon>Pichiomycetes</taxon>
        <taxon>Debaryomycetaceae</taxon>
        <taxon>Candida/Lodderomyces clade</taxon>
        <taxon>Candida</taxon>
    </lineage>
</organism>
<dbReference type="GO" id="GO:0034098">
    <property type="term" value="C:VCP-NPL4-UFD1 AAA ATPase complex"/>
    <property type="evidence" value="ECO:0007669"/>
    <property type="project" value="TreeGrafter"/>
</dbReference>
<dbReference type="GO" id="GO:0006511">
    <property type="term" value="P:ubiquitin-dependent protein catabolic process"/>
    <property type="evidence" value="ECO:0007669"/>
    <property type="project" value="InterPro"/>
</dbReference>
<dbReference type="Pfam" id="PF24842">
    <property type="entry name" value="UFD1_N2"/>
    <property type="match status" value="1"/>
</dbReference>
<comment type="similarity">
    <text evidence="1">Belongs to the UFD1 family.</text>
</comment>
<dbReference type="InterPro" id="IPR055417">
    <property type="entry name" value="UFD1_N1"/>
</dbReference>
<evidence type="ECO:0000259" key="6">
    <source>
        <dbReference type="Pfam" id="PF24842"/>
    </source>
</evidence>
<gene>
    <name evidence="7" type="ORF">I9W82_004733</name>
</gene>
<dbReference type="PANTHER" id="PTHR12555:SF13">
    <property type="entry name" value="UBIQUITIN RECOGNITION FACTOR IN ER-ASSOCIATED DEGRADATION PROTEIN 1"/>
    <property type="match status" value="1"/>
</dbReference>
<protein>
    <recommendedName>
        <fullName evidence="3">Ubiquitin fusion degradation protein 1</fullName>
    </recommendedName>
</protein>
<evidence type="ECO:0000256" key="3">
    <source>
        <dbReference type="ARBA" id="ARBA00074895"/>
    </source>
</evidence>
<dbReference type="Gene3D" id="3.10.330.10">
    <property type="match status" value="1"/>
</dbReference>
<keyword evidence="2" id="KW-0833">Ubl conjugation pathway</keyword>